<sequence length="474" mass="49192">MTSPGPRPHAGRRSALDRWHGSITEPGSTPTGEWPQAATAYRSTGLVLHAPDDEAGERIRRAVTEVAARRDWVVSAGRSGVSLAPAESSVGPIDSREVVAELRRHVDPQVAAGVGLDHLMTTAEQFGGNPFAIGHGRTGLDRYGDSGYAGRGPVNFVVPTPRPGSPERAPRVVVLDTGLGDHPWFTAYPAKTVVTMNDGRTIGPEIDPASIKGIDADGTGAVANALLGTLASHSGHGTFIAGLIRQACPEADIVALAVMGADGIVAESTLTDALTLLADRQREEPGWADALVLSLGYYAETADDLAYNTALKRILVELGRLGVAVFCAAGNDATDRPSYPAAFAVDEDFAAPDVVPLVSVAALNPDGSVALFSNDGPWVTAEALGVNLVSTAPVTSDGSARAGVHVRGPQGRPRGGVDPDAFGNGFASWSGTSFAAPVLAGQYLRTLAEAGFPPIAERARLVPIGRGVRRTHVR</sequence>
<dbReference type="STRING" id="1090615.SAMN04515671_3722"/>
<keyword evidence="9" id="KW-1185">Reference proteome</keyword>
<evidence type="ECO:0000256" key="1">
    <source>
        <dbReference type="ARBA" id="ARBA00011073"/>
    </source>
</evidence>
<feature type="active site" description="Charge relay system" evidence="5">
    <location>
        <position position="236"/>
    </location>
</feature>
<evidence type="ECO:0000256" key="6">
    <source>
        <dbReference type="SAM" id="MobiDB-lite"/>
    </source>
</evidence>
<keyword evidence="4 5" id="KW-0720">Serine protease</keyword>
<dbReference type="PANTHER" id="PTHR43806">
    <property type="entry name" value="PEPTIDASE S8"/>
    <property type="match status" value="1"/>
</dbReference>
<accession>A0A1H0RS98</accession>
<keyword evidence="2 5" id="KW-0645">Protease</keyword>
<evidence type="ECO:0000256" key="4">
    <source>
        <dbReference type="ARBA" id="ARBA00022825"/>
    </source>
</evidence>
<feature type="region of interest" description="Disordered" evidence="6">
    <location>
        <begin position="1"/>
        <end position="35"/>
    </location>
</feature>
<organism evidence="8 9">
    <name type="scientific">Nakamurella panacisegetis</name>
    <dbReference type="NCBI Taxonomy" id="1090615"/>
    <lineage>
        <taxon>Bacteria</taxon>
        <taxon>Bacillati</taxon>
        <taxon>Actinomycetota</taxon>
        <taxon>Actinomycetes</taxon>
        <taxon>Nakamurellales</taxon>
        <taxon>Nakamurellaceae</taxon>
        <taxon>Nakamurella</taxon>
    </lineage>
</organism>
<dbReference type="InterPro" id="IPR036852">
    <property type="entry name" value="Peptidase_S8/S53_dom_sf"/>
</dbReference>
<dbReference type="PANTHER" id="PTHR43806:SF11">
    <property type="entry name" value="CEREVISIN-RELATED"/>
    <property type="match status" value="1"/>
</dbReference>
<protein>
    <submittedName>
        <fullName evidence="8">Subtilase family protein</fullName>
    </submittedName>
</protein>
<comment type="similarity">
    <text evidence="1 5">Belongs to the peptidase S8 family.</text>
</comment>
<dbReference type="EMBL" id="LT629710">
    <property type="protein sequence ID" value="SDP32229.1"/>
    <property type="molecule type" value="Genomic_DNA"/>
</dbReference>
<evidence type="ECO:0000313" key="8">
    <source>
        <dbReference type="EMBL" id="SDP32229.1"/>
    </source>
</evidence>
<feature type="domain" description="Peptidase S8/S53" evidence="7">
    <location>
        <begin position="171"/>
        <end position="442"/>
    </location>
</feature>
<dbReference type="Gene3D" id="3.40.50.200">
    <property type="entry name" value="Peptidase S8/S53 domain"/>
    <property type="match status" value="1"/>
</dbReference>
<dbReference type="PROSITE" id="PS51892">
    <property type="entry name" value="SUBTILASE"/>
    <property type="match status" value="1"/>
</dbReference>
<dbReference type="Pfam" id="PF00082">
    <property type="entry name" value="Peptidase_S8"/>
    <property type="match status" value="1"/>
</dbReference>
<dbReference type="OrthoDB" id="5177045at2"/>
<keyword evidence="3 5" id="KW-0378">Hydrolase</keyword>
<dbReference type="AlphaFoldDB" id="A0A1H0RS98"/>
<proteinExistence type="inferred from homology"/>
<dbReference type="InterPro" id="IPR050131">
    <property type="entry name" value="Peptidase_S8_subtilisin-like"/>
</dbReference>
<evidence type="ECO:0000313" key="9">
    <source>
        <dbReference type="Proteomes" id="UP000198741"/>
    </source>
</evidence>
<feature type="active site" description="Charge relay system" evidence="5">
    <location>
        <position position="176"/>
    </location>
</feature>
<name>A0A1H0RS98_9ACTN</name>
<evidence type="ECO:0000256" key="5">
    <source>
        <dbReference type="PROSITE-ProRule" id="PRU01240"/>
    </source>
</evidence>
<evidence type="ECO:0000259" key="7">
    <source>
        <dbReference type="Pfam" id="PF00082"/>
    </source>
</evidence>
<evidence type="ECO:0000256" key="2">
    <source>
        <dbReference type="ARBA" id="ARBA00022670"/>
    </source>
</evidence>
<dbReference type="SUPFAM" id="SSF52743">
    <property type="entry name" value="Subtilisin-like"/>
    <property type="match status" value="1"/>
</dbReference>
<dbReference type="GO" id="GO:0004252">
    <property type="term" value="F:serine-type endopeptidase activity"/>
    <property type="evidence" value="ECO:0007669"/>
    <property type="project" value="UniProtKB-UniRule"/>
</dbReference>
<dbReference type="Proteomes" id="UP000198741">
    <property type="component" value="Chromosome I"/>
</dbReference>
<evidence type="ECO:0000256" key="3">
    <source>
        <dbReference type="ARBA" id="ARBA00022801"/>
    </source>
</evidence>
<reference evidence="8 9" key="1">
    <citation type="submission" date="2016-10" db="EMBL/GenBank/DDBJ databases">
        <authorList>
            <person name="de Groot N.N."/>
        </authorList>
    </citation>
    <scope>NUCLEOTIDE SEQUENCE [LARGE SCALE GENOMIC DNA]</scope>
    <source>
        <strain evidence="9">P4-7,KCTC 19426,CECT 7604</strain>
    </source>
</reference>
<dbReference type="GO" id="GO:0006508">
    <property type="term" value="P:proteolysis"/>
    <property type="evidence" value="ECO:0007669"/>
    <property type="project" value="UniProtKB-KW"/>
</dbReference>
<dbReference type="InterPro" id="IPR000209">
    <property type="entry name" value="Peptidase_S8/S53_dom"/>
</dbReference>
<feature type="active site" description="Charge relay system" evidence="5">
    <location>
        <position position="433"/>
    </location>
</feature>
<dbReference type="RefSeq" id="WP_157695516.1">
    <property type="nucleotide sequence ID" value="NZ_LT629710.1"/>
</dbReference>
<gene>
    <name evidence="8" type="ORF">SAMN04515671_3722</name>
</gene>